<accession>A0A2J7ZYL4</accession>
<keyword evidence="3" id="KW-1185">Reference proteome</keyword>
<protein>
    <submittedName>
        <fullName evidence="2">Uncharacterized protein</fullName>
    </submittedName>
</protein>
<feature type="non-terminal residue" evidence="2">
    <location>
        <position position="226"/>
    </location>
</feature>
<proteinExistence type="predicted"/>
<sequence length="226" mass="23148">VRVLEDLNPVDIEATAGQAIEGLKDEDWELGAMKKRQAEADEEAEASDEDKLVEDWDREAANEAYSEYAVLVEEHLKEAEAAEAAQLAAREAELARLAAVAVANGGILPAWEASAAAAVGLPVGPDGAPASGGKPGPKKRGGKPSAGKKQEAAAAEASAAVGVTSGYNGGHAHGGFSSAGGLRKRKASVPVGGYAEDSADDSFAEEDEDTPAKRPKVAPMPMTAFT</sequence>
<feature type="region of interest" description="Disordered" evidence="1">
    <location>
        <begin position="34"/>
        <end position="53"/>
    </location>
</feature>
<dbReference type="OrthoDB" id="552742at2759"/>
<reference evidence="2 3" key="1">
    <citation type="journal article" date="2017" name="Mol. Biol. Evol.">
        <title>The 4-celled Tetrabaena socialis nuclear genome reveals the essential components for genetic control of cell number at the origin of multicellularity in the volvocine lineage.</title>
        <authorList>
            <person name="Featherston J."/>
            <person name="Arakaki Y."/>
            <person name="Hanschen E.R."/>
            <person name="Ferris P.J."/>
            <person name="Michod R.E."/>
            <person name="Olson B.J.S.C."/>
            <person name="Nozaki H."/>
            <person name="Durand P.M."/>
        </authorList>
    </citation>
    <scope>NUCLEOTIDE SEQUENCE [LARGE SCALE GENOMIC DNA]</scope>
    <source>
        <strain evidence="2 3">NIES-571</strain>
    </source>
</reference>
<feature type="compositionally biased region" description="Acidic residues" evidence="1">
    <location>
        <begin position="197"/>
        <end position="209"/>
    </location>
</feature>
<dbReference type="EMBL" id="PGGS01000312">
    <property type="protein sequence ID" value="PNH05359.1"/>
    <property type="molecule type" value="Genomic_DNA"/>
</dbReference>
<name>A0A2J7ZYL4_9CHLO</name>
<evidence type="ECO:0000313" key="3">
    <source>
        <dbReference type="Proteomes" id="UP000236333"/>
    </source>
</evidence>
<evidence type="ECO:0000256" key="1">
    <source>
        <dbReference type="SAM" id="MobiDB-lite"/>
    </source>
</evidence>
<feature type="compositionally biased region" description="Low complexity" evidence="1">
    <location>
        <begin position="143"/>
        <end position="163"/>
    </location>
</feature>
<organism evidence="2 3">
    <name type="scientific">Tetrabaena socialis</name>
    <dbReference type="NCBI Taxonomy" id="47790"/>
    <lineage>
        <taxon>Eukaryota</taxon>
        <taxon>Viridiplantae</taxon>
        <taxon>Chlorophyta</taxon>
        <taxon>core chlorophytes</taxon>
        <taxon>Chlorophyceae</taxon>
        <taxon>CS clade</taxon>
        <taxon>Chlamydomonadales</taxon>
        <taxon>Tetrabaenaceae</taxon>
        <taxon>Tetrabaena</taxon>
    </lineage>
</organism>
<feature type="region of interest" description="Disordered" evidence="1">
    <location>
        <begin position="120"/>
        <end position="226"/>
    </location>
</feature>
<comment type="caution">
    <text evidence="2">The sequence shown here is derived from an EMBL/GenBank/DDBJ whole genome shotgun (WGS) entry which is preliminary data.</text>
</comment>
<dbReference type="AlphaFoldDB" id="A0A2J7ZYL4"/>
<gene>
    <name evidence="2" type="ORF">TSOC_008385</name>
</gene>
<dbReference type="Proteomes" id="UP000236333">
    <property type="component" value="Unassembled WGS sequence"/>
</dbReference>
<evidence type="ECO:0000313" key="2">
    <source>
        <dbReference type="EMBL" id="PNH05359.1"/>
    </source>
</evidence>
<feature type="non-terminal residue" evidence="2">
    <location>
        <position position="1"/>
    </location>
</feature>